<dbReference type="RefSeq" id="WP_116694123.1">
    <property type="nucleotide sequence ID" value="NZ_QEHR01000004.1"/>
</dbReference>
<protein>
    <submittedName>
        <fullName evidence="2">PD-(D/E)XK nuclease family protein</fullName>
    </submittedName>
</protein>
<dbReference type="EMBL" id="QEHR01000004">
    <property type="protein sequence ID" value="PVW15231.1"/>
    <property type="molecule type" value="Genomic_DNA"/>
</dbReference>
<dbReference type="InterPro" id="IPR027417">
    <property type="entry name" value="P-loop_NTPase"/>
</dbReference>
<dbReference type="OrthoDB" id="9762792at2"/>
<comment type="caution">
    <text evidence="2">The sequence shown here is derived from an EMBL/GenBank/DDBJ whole genome shotgun (WGS) entry which is preliminary data.</text>
</comment>
<evidence type="ECO:0000259" key="1">
    <source>
        <dbReference type="Pfam" id="PF12705"/>
    </source>
</evidence>
<sequence length="923" mass="105684">MQTFLEETLLSLKKNHDDIAELTLVLPSKRAGGFLKNYLGKHAQTASFLPKIISIETFIEQVSGLSIIDSTELLFKSYQVYLNTASFSEKGNFENYSTWAPTLLNDFNEIDRYLVDPKAFFTYLGSIKTLERWNLQEEKTELIEKYLQFWNSLLDLYNNIKQILLKEAIGYQGLVYRVASEKIKTYSKERKNEKYAFIGFNALNAAEQHIIQHLLQTGNTEVYWDADETFMNDPKHSASLFIRRYLKKWGYYKNESANKEKNRPQGITDHFKAKKDIHFVEVQKNIGQAKYVGELLAGYSKEKLHKTAVVLADENLLIPMLHSLPPNVDSVNVTMGAVLKNVPATLFFELLLSLHSVVSGASKEQSKWMYYKDILSLINHPLGTVLLSSASDISHKISTENKTHLSSKDISQFSDKEDAKMVALLFQDWGNKSETAVTNCLKILNELKKQFQENPVQRVVLYQLYQIFSKIEALNHDYPHLDSVKTVQSLFAELVATTSLDFEGDAYEGLQIMGVLETRVLDFENIIVTSVNEGVLPTGKSNASFITYDLKKEFNLPLYTEKDAIYTYHFYHMLQRAKEVTLLYNNHSEGINTGEKSRFLLQLEIEKQANHTISKTVLSPKITPTVQTMKTIEKTDAVMQRLQEIAGKGFSPSALTSYIRNPIDFYFQKILRLQETEEVEETVAANTLGTIVHDTLEIFYKPHEGKLLTSEILNNLKPKIEEEVTKQFKDTFKGGTFDKGKNLIIFEVAKRYIENFINHEISEIKAGNEIKIISIENNLDVDLPISELPFPVKIRGKVDRVDQYNGQLRIIDYKTGKVAQNNVELVDWEEISLDYKYSKSFQVLAYALMFNHEKPFENTEAGIISFKNLNNGFLKFGKKEKVRGGAKDQIITQATLDAFAVELKKLILEICTKEIPFTEKEIE</sequence>
<dbReference type="Gene3D" id="3.90.320.10">
    <property type="match status" value="1"/>
</dbReference>
<dbReference type="Proteomes" id="UP000245962">
    <property type="component" value="Unassembled WGS sequence"/>
</dbReference>
<gene>
    <name evidence="2" type="ORF">DDV96_07445</name>
</gene>
<dbReference type="InterPro" id="IPR011604">
    <property type="entry name" value="PDDEXK-like_dom_sf"/>
</dbReference>
<name>A0A2U0I285_9FLAO</name>
<accession>A0A2U0I285</accession>
<dbReference type="SUPFAM" id="SSF52540">
    <property type="entry name" value="P-loop containing nucleoside triphosphate hydrolases"/>
    <property type="match status" value="1"/>
</dbReference>
<evidence type="ECO:0000313" key="2">
    <source>
        <dbReference type="EMBL" id="PVW15231.1"/>
    </source>
</evidence>
<dbReference type="InterPro" id="IPR038726">
    <property type="entry name" value="PDDEXK_AddAB-type"/>
</dbReference>
<proteinExistence type="predicted"/>
<evidence type="ECO:0000313" key="3">
    <source>
        <dbReference type="Proteomes" id="UP000245962"/>
    </source>
</evidence>
<dbReference type="AlphaFoldDB" id="A0A2U0I285"/>
<organism evidence="2 3">
    <name type="scientific">Marixanthomonas spongiae</name>
    <dbReference type="NCBI Taxonomy" id="2174845"/>
    <lineage>
        <taxon>Bacteria</taxon>
        <taxon>Pseudomonadati</taxon>
        <taxon>Bacteroidota</taxon>
        <taxon>Flavobacteriia</taxon>
        <taxon>Flavobacteriales</taxon>
        <taxon>Flavobacteriaceae</taxon>
        <taxon>Marixanthomonas</taxon>
    </lineage>
</organism>
<feature type="domain" description="PD-(D/E)XK endonuclease-like" evidence="1">
    <location>
        <begin position="650"/>
        <end position="919"/>
    </location>
</feature>
<dbReference type="SUPFAM" id="SSF52980">
    <property type="entry name" value="Restriction endonuclease-like"/>
    <property type="match status" value="1"/>
</dbReference>
<reference evidence="2 3" key="1">
    <citation type="submission" date="2018-04" db="EMBL/GenBank/DDBJ databases">
        <title>Marixanthomonas spongiae HN-E44 sp. nov., isolated from a marine sponge.</title>
        <authorList>
            <person name="Luo L."/>
            <person name="Zhuang L."/>
        </authorList>
    </citation>
    <scope>NUCLEOTIDE SEQUENCE [LARGE SCALE GENOMIC DNA]</scope>
    <source>
        <strain evidence="2 3">HN-E44</strain>
    </source>
</reference>
<dbReference type="Pfam" id="PF12705">
    <property type="entry name" value="PDDEXK_1"/>
    <property type="match status" value="1"/>
</dbReference>
<keyword evidence="3" id="KW-1185">Reference proteome</keyword>
<dbReference type="InterPro" id="IPR011335">
    <property type="entry name" value="Restrct_endonuc-II-like"/>
</dbReference>